<evidence type="ECO:0000313" key="3">
    <source>
        <dbReference type="Proteomes" id="UP000441354"/>
    </source>
</evidence>
<dbReference type="EMBL" id="WBOT01000005">
    <property type="protein sequence ID" value="KAB2331442.1"/>
    <property type="molecule type" value="Genomic_DNA"/>
</dbReference>
<sequence length="97" mass="11166">MIIIHARMTVKEEKREEFLQEVEAVLEGSRAEEGNEYYDLFQDPKDANSFIMVENWKDMEAVQSHNTSSHFQKFSTAAKELLAAPLAVNVYQGEKLN</sequence>
<proteinExistence type="predicted"/>
<dbReference type="AlphaFoldDB" id="A0A7V7UUP6"/>
<keyword evidence="2" id="KW-0503">Monooxygenase</keyword>
<keyword evidence="3" id="KW-1185">Reference proteome</keyword>
<dbReference type="SUPFAM" id="SSF54909">
    <property type="entry name" value="Dimeric alpha+beta barrel"/>
    <property type="match status" value="1"/>
</dbReference>
<dbReference type="Proteomes" id="UP000441354">
    <property type="component" value="Unassembled WGS sequence"/>
</dbReference>
<dbReference type="PROSITE" id="PS51725">
    <property type="entry name" value="ABM"/>
    <property type="match status" value="1"/>
</dbReference>
<dbReference type="RefSeq" id="WP_151575096.1">
    <property type="nucleotide sequence ID" value="NZ_WBOT01000005.1"/>
</dbReference>
<evidence type="ECO:0000259" key="1">
    <source>
        <dbReference type="PROSITE" id="PS51725"/>
    </source>
</evidence>
<accession>A0A7V7UUP6</accession>
<feature type="domain" description="ABM" evidence="1">
    <location>
        <begin position="2"/>
        <end position="91"/>
    </location>
</feature>
<keyword evidence="2" id="KW-0560">Oxidoreductase</keyword>
<gene>
    <name evidence="2" type="ORF">F7732_16495</name>
</gene>
<dbReference type="OrthoDB" id="287932at2"/>
<dbReference type="Pfam" id="PF03992">
    <property type="entry name" value="ABM"/>
    <property type="match status" value="1"/>
</dbReference>
<dbReference type="InterPro" id="IPR007138">
    <property type="entry name" value="ABM_dom"/>
</dbReference>
<dbReference type="InterPro" id="IPR050744">
    <property type="entry name" value="AI-2_Isomerase_LsrG"/>
</dbReference>
<dbReference type="Gene3D" id="3.30.70.100">
    <property type="match status" value="1"/>
</dbReference>
<organism evidence="2 3">
    <name type="scientific">Bacillus mesophilum</name>
    <dbReference type="NCBI Taxonomy" id="1071718"/>
    <lineage>
        <taxon>Bacteria</taxon>
        <taxon>Bacillati</taxon>
        <taxon>Bacillota</taxon>
        <taxon>Bacilli</taxon>
        <taxon>Bacillales</taxon>
        <taxon>Bacillaceae</taxon>
        <taxon>Bacillus</taxon>
    </lineage>
</organism>
<protein>
    <submittedName>
        <fullName evidence="2">Antibiotic biosynthesis monooxygenase</fullName>
    </submittedName>
</protein>
<dbReference type="PANTHER" id="PTHR33336">
    <property type="entry name" value="QUINOL MONOOXYGENASE YGIN-RELATED"/>
    <property type="match status" value="1"/>
</dbReference>
<dbReference type="InterPro" id="IPR011008">
    <property type="entry name" value="Dimeric_a/b-barrel"/>
</dbReference>
<name>A0A7V7UUP6_9BACI</name>
<dbReference type="GO" id="GO:0004497">
    <property type="term" value="F:monooxygenase activity"/>
    <property type="evidence" value="ECO:0007669"/>
    <property type="project" value="UniProtKB-KW"/>
</dbReference>
<dbReference type="PANTHER" id="PTHR33336:SF3">
    <property type="entry name" value="ABM DOMAIN-CONTAINING PROTEIN"/>
    <property type="match status" value="1"/>
</dbReference>
<reference evidence="2 3" key="1">
    <citation type="journal article" date="2014" name="Arch. Microbiol.">
        <title>Bacillus mesophilum sp. nov., strain IITR-54T, a novel 4-chlorobiphenyl dechlorinating bacterium.</title>
        <authorList>
            <person name="Manickam N."/>
            <person name="Singh N.K."/>
            <person name="Bajaj A."/>
            <person name="Kumar R.M."/>
            <person name="Kaur G."/>
            <person name="Kaur N."/>
            <person name="Bala M."/>
            <person name="Kumar A."/>
            <person name="Mayilraj S."/>
        </authorList>
    </citation>
    <scope>NUCLEOTIDE SEQUENCE [LARGE SCALE GENOMIC DNA]</scope>
    <source>
        <strain evidence="2 3">IITR-54</strain>
    </source>
</reference>
<comment type="caution">
    <text evidence="2">The sequence shown here is derived from an EMBL/GenBank/DDBJ whole genome shotgun (WGS) entry which is preliminary data.</text>
</comment>
<evidence type="ECO:0000313" key="2">
    <source>
        <dbReference type="EMBL" id="KAB2331442.1"/>
    </source>
</evidence>